<dbReference type="Proteomes" id="UP001221924">
    <property type="component" value="Unassembled WGS sequence"/>
</dbReference>
<dbReference type="RefSeq" id="WP_149924299.1">
    <property type="nucleotide sequence ID" value="NZ_CAXKYC010000001.1"/>
</dbReference>
<gene>
    <name evidence="1" type="ORF">PZH42_01685</name>
</gene>
<evidence type="ECO:0000313" key="1">
    <source>
        <dbReference type="EMBL" id="MDE8692807.1"/>
    </source>
</evidence>
<dbReference type="PROSITE" id="PS51257">
    <property type="entry name" value="PROKAR_LIPOPROTEIN"/>
    <property type="match status" value="1"/>
</dbReference>
<dbReference type="Pfam" id="PF14054">
    <property type="entry name" value="DUF4249"/>
    <property type="match status" value="1"/>
</dbReference>
<name>A0AAW6M1L6_9BACE</name>
<dbReference type="EMBL" id="JARFID010000001">
    <property type="protein sequence ID" value="MDE8692807.1"/>
    <property type="molecule type" value="Genomic_DNA"/>
</dbReference>
<reference evidence="1" key="1">
    <citation type="submission" date="2023-03" db="EMBL/GenBank/DDBJ databases">
        <title>DFI Biobank Strains.</title>
        <authorList>
            <person name="Mostad J."/>
            <person name="Paddock L."/>
            <person name="Medina S."/>
            <person name="Waligurski E."/>
            <person name="Barat B."/>
            <person name="Smith R."/>
            <person name="Burgo V."/>
            <person name="Metcalfe C."/>
            <person name="Woodson C."/>
            <person name="Sundararajan A."/>
            <person name="Ramaswamy R."/>
            <person name="Lin H."/>
            <person name="Pamer E.G."/>
        </authorList>
    </citation>
    <scope>NUCLEOTIDE SEQUENCE</scope>
    <source>
        <strain evidence="1">DFI.9.5</strain>
    </source>
</reference>
<comment type="caution">
    <text evidence="1">The sequence shown here is derived from an EMBL/GenBank/DDBJ whole genome shotgun (WGS) entry which is preliminary data.</text>
</comment>
<dbReference type="InterPro" id="IPR025345">
    <property type="entry name" value="DUF4249"/>
</dbReference>
<protein>
    <submittedName>
        <fullName evidence="1">DUF4249 family protein</fullName>
    </submittedName>
</protein>
<proteinExistence type="predicted"/>
<accession>A0AAW6M1L6</accession>
<sequence>MIKSASYILCVLLGLFMSGCEKVFDVDLSGYVSDAIVFEGTVTNERPPYFFHLTRPAAITGGDYYNYEGIDDAVIVITDVTEGIRDTLQYVKPRFENHVYYDYYNYDKKRKETEHINSVSQNSAGGVYVTTKLYGIEGHSYSLDIYYNGKHFESDTQKMEANLIITDLKVTKVDLGEKGETFAPCISFINPPGENYYLLSFFPWSYTHSTFSKPNALFGAGSYWRYSILSDEHLQENVVDFAVDDGENAFGYPNGWGYDHSSDSVYVWAQTISRSCYDVFDQMLKQFRTDGGAYTPSPSSITGNIRGGVVYGCFRVSAVSEKGIYVGERSR</sequence>
<dbReference type="AlphaFoldDB" id="A0AAW6M1L6"/>
<evidence type="ECO:0000313" key="2">
    <source>
        <dbReference type="Proteomes" id="UP001221924"/>
    </source>
</evidence>
<organism evidence="1 2">
    <name type="scientific">Bacteroides cellulosilyticus</name>
    <dbReference type="NCBI Taxonomy" id="246787"/>
    <lineage>
        <taxon>Bacteria</taxon>
        <taxon>Pseudomonadati</taxon>
        <taxon>Bacteroidota</taxon>
        <taxon>Bacteroidia</taxon>
        <taxon>Bacteroidales</taxon>
        <taxon>Bacteroidaceae</taxon>
        <taxon>Bacteroides</taxon>
    </lineage>
</organism>